<feature type="domain" description="Tripartite ATP-independent periplasmic transporters DctQ component" evidence="11">
    <location>
        <begin position="23"/>
        <end position="150"/>
    </location>
</feature>
<evidence type="ECO:0000256" key="4">
    <source>
        <dbReference type="ARBA" id="ARBA00022519"/>
    </source>
</evidence>
<accession>A0ABW5VWP4</accession>
<dbReference type="InterPro" id="IPR055348">
    <property type="entry name" value="DctQ"/>
</dbReference>
<comment type="caution">
    <text evidence="12">The sequence shown here is derived from an EMBL/GenBank/DDBJ whole genome shotgun (WGS) entry which is preliminary data.</text>
</comment>
<proteinExistence type="inferred from homology"/>
<evidence type="ECO:0000256" key="2">
    <source>
        <dbReference type="ARBA" id="ARBA00022448"/>
    </source>
</evidence>
<keyword evidence="13" id="KW-1185">Reference proteome</keyword>
<feature type="transmembrane region" description="Helical" evidence="10">
    <location>
        <begin position="92"/>
        <end position="110"/>
    </location>
</feature>
<keyword evidence="6 10" id="KW-1133">Transmembrane helix</keyword>
<feature type="transmembrane region" description="Helical" evidence="10">
    <location>
        <begin position="122"/>
        <end position="141"/>
    </location>
</feature>
<evidence type="ECO:0000256" key="6">
    <source>
        <dbReference type="ARBA" id="ARBA00022989"/>
    </source>
</evidence>
<evidence type="ECO:0000256" key="7">
    <source>
        <dbReference type="ARBA" id="ARBA00023136"/>
    </source>
</evidence>
<evidence type="ECO:0000256" key="8">
    <source>
        <dbReference type="ARBA" id="ARBA00038436"/>
    </source>
</evidence>
<sequence>MTRLYEKLGRVELRFTQACLVLMTLLVLVSATSRTVGRPLSWTVDLATFVFAWAVFVGADVAWRRDRMVTIDTLVARFPARPRTGVRLANDLLIAVFLVAMVVTGVQLAGDAADRSFSGLPWLSYTWVTLSVPVGCLLMLLTTLRRIHGDVATLRAPGPPGPAGETAGEAQGAGL</sequence>
<keyword evidence="2" id="KW-0813">Transport</keyword>
<reference evidence="13" key="1">
    <citation type="journal article" date="2019" name="Int. J. Syst. Evol. Microbiol.">
        <title>The Global Catalogue of Microorganisms (GCM) 10K type strain sequencing project: providing services to taxonomists for standard genome sequencing and annotation.</title>
        <authorList>
            <consortium name="The Broad Institute Genomics Platform"/>
            <consortium name="The Broad Institute Genome Sequencing Center for Infectious Disease"/>
            <person name="Wu L."/>
            <person name="Ma J."/>
        </authorList>
    </citation>
    <scope>NUCLEOTIDE SEQUENCE [LARGE SCALE GENOMIC DNA]</scope>
    <source>
        <strain evidence="13">CCM 7044</strain>
    </source>
</reference>
<dbReference type="InterPro" id="IPR007387">
    <property type="entry name" value="TRAP_DctQ"/>
</dbReference>
<gene>
    <name evidence="12" type="ORF">ACFS27_14285</name>
</gene>
<dbReference type="PANTHER" id="PTHR35011:SF2">
    <property type="entry name" value="2,3-DIKETO-L-GULONATE TRAP TRANSPORTER SMALL PERMEASE PROTEIN YIAM"/>
    <property type="match status" value="1"/>
</dbReference>
<comment type="subcellular location">
    <subcellularLocation>
        <location evidence="1">Cell inner membrane</location>
        <topology evidence="1">Multi-pass membrane protein</topology>
    </subcellularLocation>
</comment>
<protein>
    <submittedName>
        <fullName evidence="12">TRAP transporter small permease</fullName>
    </submittedName>
</protein>
<dbReference type="PANTHER" id="PTHR35011">
    <property type="entry name" value="2,3-DIKETO-L-GULONATE TRAP TRANSPORTER SMALL PERMEASE PROTEIN YIAM"/>
    <property type="match status" value="1"/>
</dbReference>
<keyword evidence="5 10" id="KW-0812">Transmembrane</keyword>
<dbReference type="EMBL" id="JBHUOG010000002">
    <property type="protein sequence ID" value="MFD2794723.1"/>
    <property type="molecule type" value="Genomic_DNA"/>
</dbReference>
<evidence type="ECO:0000256" key="10">
    <source>
        <dbReference type="SAM" id="Phobius"/>
    </source>
</evidence>
<evidence type="ECO:0000313" key="13">
    <source>
        <dbReference type="Proteomes" id="UP001597479"/>
    </source>
</evidence>
<feature type="transmembrane region" description="Helical" evidence="10">
    <location>
        <begin position="43"/>
        <end position="63"/>
    </location>
</feature>
<dbReference type="Proteomes" id="UP001597479">
    <property type="component" value="Unassembled WGS sequence"/>
</dbReference>
<evidence type="ECO:0000256" key="9">
    <source>
        <dbReference type="SAM" id="MobiDB-lite"/>
    </source>
</evidence>
<keyword evidence="3" id="KW-1003">Cell membrane</keyword>
<organism evidence="12 13">
    <name type="scientific">Promicromonospora vindobonensis</name>
    <dbReference type="NCBI Taxonomy" id="195748"/>
    <lineage>
        <taxon>Bacteria</taxon>
        <taxon>Bacillati</taxon>
        <taxon>Actinomycetota</taxon>
        <taxon>Actinomycetes</taxon>
        <taxon>Micrococcales</taxon>
        <taxon>Promicromonosporaceae</taxon>
        <taxon>Promicromonospora</taxon>
    </lineage>
</organism>
<feature type="region of interest" description="Disordered" evidence="9">
    <location>
        <begin position="155"/>
        <end position="175"/>
    </location>
</feature>
<evidence type="ECO:0000256" key="3">
    <source>
        <dbReference type="ARBA" id="ARBA00022475"/>
    </source>
</evidence>
<evidence type="ECO:0000256" key="1">
    <source>
        <dbReference type="ARBA" id="ARBA00004429"/>
    </source>
</evidence>
<keyword evidence="4" id="KW-0997">Cell inner membrane</keyword>
<name>A0ABW5VWP4_9MICO</name>
<dbReference type="RefSeq" id="WP_377184095.1">
    <property type="nucleotide sequence ID" value="NZ_JBHUOG010000002.1"/>
</dbReference>
<comment type="similarity">
    <text evidence="8">Belongs to the TRAP transporter small permease family.</text>
</comment>
<feature type="compositionally biased region" description="Low complexity" evidence="9">
    <location>
        <begin position="163"/>
        <end position="175"/>
    </location>
</feature>
<evidence type="ECO:0000313" key="12">
    <source>
        <dbReference type="EMBL" id="MFD2794723.1"/>
    </source>
</evidence>
<dbReference type="Pfam" id="PF04290">
    <property type="entry name" value="DctQ"/>
    <property type="match status" value="1"/>
</dbReference>
<evidence type="ECO:0000259" key="11">
    <source>
        <dbReference type="Pfam" id="PF04290"/>
    </source>
</evidence>
<evidence type="ECO:0000256" key="5">
    <source>
        <dbReference type="ARBA" id="ARBA00022692"/>
    </source>
</evidence>
<keyword evidence="7 10" id="KW-0472">Membrane</keyword>